<dbReference type="InterPro" id="IPR027417">
    <property type="entry name" value="P-loop_NTPase"/>
</dbReference>
<feature type="compositionally biased region" description="Acidic residues" evidence="8">
    <location>
        <begin position="137"/>
        <end position="152"/>
    </location>
</feature>
<dbReference type="GO" id="GO:0033314">
    <property type="term" value="P:mitotic DNA replication checkpoint signaling"/>
    <property type="evidence" value="ECO:0007669"/>
    <property type="project" value="TreeGrafter"/>
</dbReference>
<evidence type="ECO:0000256" key="3">
    <source>
        <dbReference type="ARBA" id="ARBA00022741"/>
    </source>
</evidence>
<evidence type="ECO:0000256" key="4">
    <source>
        <dbReference type="ARBA" id="ARBA00022763"/>
    </source>
</evidence>
<dbReference type="GO" id="GO:0005524">
    <property type="term" value="F:ATP binding"/>
    <property type="evidence" value="ECO:0007669"/>
    <property type="project" value="UniProtKB-KW"/>
</dbReference>
<feature type="region of interest" description="Disordered" evidence="8">
    <location>
        <begin position="265"/>
        <end position="295"/>
    </location>
</feature>
<comment type="similarity">
    <text evidence="2">Belongs to the rad17/RAD24 family.</text>
</comment>
<keyword evidence="6" id="KW-0539">Nucleus</keyword>
<feature type="compositionally biased region" description="Low complexity" evidence="8">
    <location>
        <begin position="28"/>
        <end position="40"/>
    </location>
</feature>
<dbReference type="Pfam" id="PF03215">
    <property type="entry name" value="Rad17"/>
    <property type="match status" value="1"/>
</dbReference>
<feature type="region of interest" description="Disordered" evidence="8">
    <location>
        <begin position="1"/>
        <end position="156"/>
    </location>
</feature>
<feature type="compositionally biased region" description="Basic and acidic residues" evidence="8">
    <location>
        <begin position="784"/>
        <end position="793"/>
    </location>
</feature>
<evidence type="ECO:0000256" key="6">
    <source>
        <dbReference type="ARBA" id="ARBA00023242"/>
    </source>
</evidence>
<comment type="caution">
    <text evidence="9">The sequence shown here is derived from an EMBL/GenBank/DDBJ whole genome shotgun (WGS) entry which is preliminary data.</text>
</comment>
<dbReference type="STRING" id="5288.A0A5C5FWA1"/>
<feature type="compositionally biased region" description="Low complexity" evidence="8">
    <location>
        <begin position="268"/>
        <end position="295"/>
    </location>
</feature>
<evidence type="ECO:0000256" key="5">
    <source>
        <dbReference type="ARBA" id="ARBA00022840"/>
    </source>
</evidence>
<comment type="subcellular location">
    <subcellularLocation>
        <location evidence="1">Nucleus</location>
    </subcellularLocation>
</comment>
<name>A0A5C5FWA1_9BASI</name>
<evidence type="ECO:0000256" key="8">
    <source>
        <dbReference type="SAM" id="MobiDB-lite"/>
    </source>
</evidence>
<dbReference type="GO" id="GO:0005634">
    <property type="term" value="C:nucleus"/>
    <property type="evidence" value="ECO:0007669"/>
    <property type="project" value="UniProtKB-SubCell"/>
</dbReference>
<keyword evidence="5" id="KW-0067">ATP-binding</keyword>
<dbReference type="OrthoDB" id="10265971at2759"/>
<dbReference type="SUPFAM" id="SSF52540">
    <property type="entry name" value="P-loop containing nucleoside triphosphate hydrolases"/>
    <property type="match status" value="1"/>
</dbReference>
<evidence type="ECO:0000256" key="1">
    <source>
        <dbReference type="ARBA" id="ARBA00004123"/>
    </source>
</evidence>
<dbReference type="GO" id="GO:0000077">
    <property type="term" value="P:DNA damage checkpoint signaling"/>
    <property type="evidence" value="ECO:0007669"/>
    <property type="project" value="TreeGrafter"/>
</dbReference>
<dbReference type="AlphaFoldDB" id="A0A5C5FWA1"/>
<feature type="compositionally biased region" description="Gly residues" evidence="8">
    <location>
        <begin position="461"/>
        <end position="473"/>
    </location>
</feature>
<feature type="region of interest" description="Disordered" evidence="8">
    <location>
        <begin position="767"/>
        <end position="831"/>
    </location>
</feature>
<dbReference type="InterPro" id="IPR004582">
    <property type="entry name" value="Checkpoint_prot_Rad17_Rad24"/>
</dbReference>
<dbReference type="PANTHER" id="PTHR12172:SF0">
    <property type="entry name" value="CELL CYCLE CHECKPOINT PROTEIN RAD17"/>
    <property type="match status" value="1"/>
</dbReference>
<dbReference type="Gene3D" id="3.40.50.300">
    <property type="entry name" value="P-loop containing nucleotide triphosphate hydrolases"/>
    <property type="match status" value="1"/>
</dbReference>
<dbReference type="PANTHER" id="PTHR12172">
    <property type="entry name" value="CELL CYCLE CHECKPOINT PROTEIN RAD17"/>
    <property type="match status" value="1"/>
</dbReference>
<dbReference type="Proteomes" id="UP000311382">
    <property type="component" value="Unassembled WGS sequence"/>
</dbReference>
<keyword evidence="7" id="KW-0131">Cell cycle</keyword>
<evidence type="ECO:0000256" key="7">
    <source>
        <dbReference type="ARBA" id="ARBA00023306"/>
    </source>
</evidence>
<evidence type="ECO:0000313" key="10">
    <source>
        <dbReference type="Proteomes" id="UP000311382"/>
    </source>
</evidence>
<sequence length="831" mass="88695">MPRASKPSKPEPKQFSISSFLPKLGATASSSAPPGSSSSSKRAPKDEEGEGVFSDDDEGAQVGDVDGQFKVPAVPPKRTDKGKARAVTVLDLTEDDEDVDAPSSSPPPQPAPSLKKKPAKKADDKKGKGKVAVKGDDDGEDEDRAGDDEGDPDAMWVDRFAPRDRDDLALHPRKLTDVESWLLDAFSLQGRPRQLAKYRRVLVLSGPSGAGKTAALRVLARELGVEVVEWREGTSVQLAVDDQRESHMHRFASFLTRAGMAPALDFGPDPADASAPPASSSSHSSSSASPNPASTTSTARRLLLIEDLPNVSHYPTKLALRSALSQYLSSPRVTAPLVLVVSEALARPGDLDEGGAAGWLSGNGRRGDSVDARGVCGVEVLEHPACREIAFNPVAPTIMRRALVRTLDRVYSPSSRSSAPHGPRPTLATLDVLVAHSGGDMRSALMSLQFLLTEGGTATSFGGGPGGAGGAAKGRGKKRKRRGEESSDDGDDTAASGRGKGKGKGGKEGVKKLLQFVTARESSLFIFHALGKVLYNKRWGDSADDDKKDRDRVGIVQEREYDRLPRHLRDEWDRRPSKVDPDVLFAEAPLDADIFLSYLHHNYPPFTDDIDECSGIMDALSAADAVMSATNESEEAYRHRPLTSLYGFHLGVRSTLLALPSPVPRRKQVLRKSELWETLRLARQNDEGVEEVLRGGGGGGGAGALLGEGGGQKSVVVREVVPWLGLINPPDASPFLVSLSTFPPLSTAAQPLVTGAALGEKDVSLSDGAEDADADADAPAVDLSEPRRGRVLQEVDDEEEEEDVQPEVPVRVGKNKGKQETLFDPDDDIVD</sequence>
<keyword evidence="4" id="KW-0227">DNA damage</keyword>
<gene>
    <name evidence="9" type="ORF">DMC30DRAFT_417083</name>
</gene>
<dbReference type="GO" id="GO:0003689">
    <property type="term" value="F:DNA clamp loader activity"/>
    <property type="evidence" value="ECO:0007669"/>
    <property type="project" value="TreeGrafter"/>
</dbReference>
<feature type="compositionally biased region" description="Acidic residues" evidence="8">
    <location>
        <begin position="794"/>
        <end position="805"/>
    </location>
</feature>
<protein>
    <submittedName>
        <fullName evidence="9">Rad17 cell cycle checkpoint protein-domain-containing protein</fullName>
    </submittedName>
</protein>
<feature type="compositionally biased region" description="Acidic residues" evidence="8">
    <location>
        <begin position="47"/>
        <end position="59"/>
    </location>
</feature>
<organism evidence="9 10">
    <name type="scientific">Rhodotorula diobovata</name>
    <dbReference type="NCBI Taxonomy" id="5288"/>
    <lineage>
        <taxon>Eukaryota</taxon>
        <taxon>Fungi</taxon>
        <taxon>Dikarya</taxon>
        <taxon>Basidiomycota</taxon>
        <taxon>Pucciniomycotina</taxon>
        <taxon>Microbotryomycetes</taxon>
        <taxon>Sporidiobolales</taxon>
        <taxon>Sporidiobolaceae</taxon>
        <taxon>Rhodotorula</taxon>
    </lineage>
</organism>
<evidence type="ECO:0000256" key="2">
    <source>
        <dbReference type="ARBA" id="ARBA00006168"/>
    </source>
</evidence>
<dbReference type="GO" id="GO:0006281">
    <property type="term" value="P:DNA repair"/>
    <property type="evidence" value="ECO:0007669"/>
    <property type="project" value="InterPro"/>
</dbReference>
<dbReference type="GO" id="GO:0003682">
    <property type="term" value="F:chromatin binding"/>
    <property type="evidence" value="ECO:0007669"/>
    <property type="project" value="TreeGrafter"/>
</dbReference>
<keyword evidence="3" id="KW-0547">Nucleotide-binding</keyword>
<dbReference type="EMBL" id="SOZI01000070">
    <property type="protein sequence ID" value="TNY20314.1"/>
    <property type="molecule type" value="Genomic_DNA"/>
</dbReference>
<feature type="region of interest" description="Disordered" evidence="8">
    <location>
        <begin position="459"/>
        <end position="508"/>
    </location>
</feature>
<evidence type="ECO:0000313" key="9">
    <source>
        <dbReference type="EMBL" id="TNY20314.1"/>
    </source>
</evidence>
<accession>A0A5C5FWA1</accession>
<reference evidence="9 10" key="1">
    <citation type="submission" date="2019-03" db="EMBL/GenBank/DDBJ databases">
        <title>Rhodosporidium diobovatum UCD-FST 08-225 genome sequencing, assembly, and annotation.</title>
        <authorList>
            <person name="Fakankun I.U."/>
            <person name="Fristensky B."/>
            <person name="Levin D.B."/>
        </authorList>
    </citation>
    <scope>NUCLEOTIDE SEQUENCE [LARGE SCALE GENOMIC DNA]</scope>
    <source>
        <strain evidence="9 10">UCD-FST 08-225</strain>
    </source>
</reference>
<keyword evidence="10" id="KW-1185">Reference proteome</keyword>
<proteinExistence type="inferred from homology"/>